<dbReference type="OrthoDB" id="9973955at2759"/>
<dbReference type="AlphaFoldDB" id="A0A815FVP6"/>
<dbReference type="Gene3D" id="2.70.130.10">
    <property type="entry name" value="Mannose-6-phosphate receptor binding domain"/>
    <property type="match status" value="1"/>
</dbReference>
<gene>
    <name evidence="3" type="ORF">KQP761_LOCUS6127</name>
</gene>
<name>A0A815FVP6_9BILA</name>
<feature type="transmembrane region" description="Helical" evidence="1">
    <location>
        <begin position="175"/>
        <end position="196"/>
    </location>
</feature>
<evidence type="ECO:0000313" key="3">
    <source>
        <dbReference type="EMBL" id="CAF1328669.1"/>
    </source>
</evidence>
<evidence type="ECO:0000256" key="2">
    <source>
        <dbReference type="SAM" id="SignalP"/>
    </source>
</evidence>
<dbReference type="PANTHER" id="PTHR31252">
    <property type="entry name" value="DUF4419 DOMAIN-CONTAINING PROTEIN"/>
    <property type="match status" value="1"/>
</dbReference>
<dbReference type="Pfam" id="PF14388">
    <property type="entry name" value="DUF4419"/>
    <property type="match status" value="2"/>
</dbReference>
<evidence type="ECO:0000256" key="1">
    <source>
        <dbReference type="SAM" id="Phobius"/>
    </source>
</evidence>
<protein>
    <submittedName>
        <fullName evidence="3">Uncharacterized protein</fullName>
    </submittedName>
</protein>
<dbReference type="Proteomes" id="UP000663834">
    <property type="component" value="Unassembled WGS sequence"/>
</dbReference>
<keyword evidence="1" id="KW-0472">Membrane</keyword>
<proteinExistence type="predicted"/>
<keyword evidence="2" id="KW-0732">Signal</keyword>
<reference evidence="3" key="1">
    <citation type="submission" date="2021-02" db="EMBL/GenBank/DDBJ databases">
        <authorList>
            <person name="Nowell W R."/>
        </authorList>
    </citation>
    <scope>NUCLEOTIDE SEQUENCE</scope>
</reference>
<comment type="caution">
    <text evidence="3">The sequence shown here is derived from an EMBL/GenBank/DDBJ whole genome shotgun (WGS) entry which is preliminary data.</text>
</comment>
<sequence>MHLLVAIPFLLNLFLATSNGENPCRYADSAGIIDLTSLGHTDGTPAFADITKSTSAWKYSFNPCKPFTEGTTCKDVAVCQVPLISGESFILAKHDSAVWVPPAGFGGSSTLTYAYQTKIVRISMQCTKDTEVNVLEMISESPQETYNMKLFSKCACYDGCKSKPGPDPDKPKKGLSGGGVLLIIIVVLVFTGFIVIRRMTPFTFTLKTNIERCNKQHDLDCIVCEQDFRRWEKGETSSMENFRINYPLASDLNGYSHRVANAFLATIFKAYCDHYPLELSVDDFWVTIIQGKKELTVGADDLRISDAERPKHGTKSIPGVDWEAVVRRIAELIRKDMKTDLVSLITKPFSTTKPVEQAVFNCALMGVAKAYYDYGATLLCGIPEVTLRGSPGDFQPIIDSINRLKLIFTDLHWICHRRTGSGVDALIGWLADFFPYERHGNFYPSRKVDLLSNYENGIDFKYFAESITKTEFTLYNNGMEIRMKLITGFLGISQNPQTGALRSSVGWITAVS</sequence>
<dbReference type="InterPro" id="IPR025533">
    <property type="entry name" value="DUF4419"/>
</dbReference>
<keyword evidence="1" id="KW-0812">Transmembrane</keyword>
<accession>A0A815FVP6</accession>
<dbReference type="EMBL" id="CAJNOW010001744">
    <property type="protein sequence ID" value="CAF1328669.1"/>
    <property type="molecule type" value="Genomic_DNA"/>
</dbReference>
<dbReference type="SUPFAM" id="SSF50911">
    <property type="entry name" value="Mannose 6-phosphate receptor domain"/>
    <property type="match status" value="1"/>
</dbReference>
<dbReference type="PANTHER" id="PTHR31252:SF11">
    <property type="entry name" value="DUF4419 DOMAIN-CONTAINING PROTEIN"/>
    <property type="match status" value="1"/>
</dbReference>
<keyword evidence="1" id="KW-1133">Transmembrane helix</keyword>
<feature type="chain" id="PRO_5032940721" evidence="2">
    <location>
        <begin position="21"/>
        <end position="512"/>
    </location>
</feature>
<organism evidence="3 4">
    <name type="scientific">Rotaria magnacalcarata</name>
    <dbReference type="NCBI Taxonomy" id="392030"/>
    <lineage>
        <taxon>Eukaryota</taxon>
        <taxon>Metazoa</taxon>
        <taxon>Spiralia</taxon>
        <taxon>Gnathifera</taxon>
        <taxon>Rotifera</taxon>
        <taxon>Eurotatoria</taxon>
        <taxon>Bdelloidea</taxon>
        <taxon>Philodinida</taxon>
        <taxon>Philodinidae</taxon>
        <taxon>Rotaria</taxon>
    </lineage>
</organism>
<feature type="signal peptide" evidence="2">
    <location>
        <begin position="1"/>
        <end position="20"/>
    </location>
</feature>
<dbReference type="InterPro" id="IPR009011">
    <property type="entry name" value="Man6P_isomerase_rcpt-bd_dom_sf"/>
</dbReference>
<evidence type="ECO:0000313" key="4">
    <source>
        <dbReference type="Proteomes" id="UP000663834"/>
    </source>
</evidence>